<proteinExistence type="predicted"/>
<evidence type="ECO:0000259" key="1">
    <source>
        <dbReference type="Pfam" id="PF09500"/>
    </source>
</evidence>
<keyword evidence="3" id="KW-1185">Reference proteome</keyword>
<dbReference type="SUPFAM" id="SSF54637">
    <property type="entry name" value="Thioesterase/thiol ester dehydrase-isomerase"/>
    <property type="match status" value="1"/>
</dbReference>
<organism evidence="2 3">
    <name type="scientific">Silvimonas amylolytica</name>
    <dbReference type="NCBI Taxonomy" id="449663"/>
    <lineage>
        <taxon>Bacteria</taxon>
        <taxon>Pseudomonadati</taxon>
        <taxon>Pseudomonadota</taxon>
        <taxon>Betaproteobacteria</taxon>
        <taxon>Neisseriales</taxon>
        <taxon>Chitinibacteraceae</taxon>
        <taxon>Silvimonas</taxon>
    </lineage>
</organism>
<comment type="caution">
    <text evidence="2">The sequence shown here is derived from an EMBL/GenBank/DDBJ whole genome shotgun (WGS) entry which is preliminary data.</text>
</comment>
<sequence>MSLFASSWQQRLHEGFPLLAAMQVAVLGDEHAWHLSAPFEPNRNDHATAFGGSISTLATIAGWMAVNVAAGEGADVVIQSGSTDFVLPIATDFTAHVLPPSADELAAFARMYTRRGKGRLAVSVEVKTASNQLAATFHGVYVAVRLPV</sequence>
<accession>A0ABQ2PIQ3</accession>
<protein>
    <submittedName>
        <fullName evidence="2">Thioesterase</fullName>
    </submittedName>
</protein>
<dbReference type="InterPro" id="IPR012660">
    <property type="entry name" value="YiiD_C"/>
</dbReference>
<dbReference type="Pfam" id="PF09500">
    <property type="entry name" value="YiiD_C"/>
    <property type="match status" value="1"/>
</dbReference>
<gene>
    <name evidence="2" type="ORF">GCM10010971_10570</name>
</gene>
<reference evidence="3" key="1">
    <citation type="journal article" date="2019" name="Int. J. Syst. Evol. Microbiol.">
        <title>The Global Catalogue of Microorganisms (GCM) 10K type strain sequencing project: providing services to taxonomists for standard genome sequencing and annotation.</title>
        <authorList>
            <consortium name="The Broad Institute Genomics Platform"/>
            <consortium name="The Broad Institute Genome Sequencing Center for Infectious Disease"/>
            <person name="Wu L."/>
            <person name="Ma J."/>
        </authorList>
    </citation>
    <scope>NUCLEOTIDE SEQUENCE [LARGE SCALE GENOMIC DNA]</scope>
    <source>
        <strain evidence="3">CGMCC 1.8860</strain>
    </source>
</reference>
<evidence type="ECO:0000313" key="3">
    <source>
        <dbReference type="Proteomes" id="UP000621859"/>
    </source>
</evidence>
<evidence type="ECO:0000313" key="2">
    <source>
        <dbReference type="EMBL" id="GGP25238.1"/>
    </source>
</evidence>
<dbReference type="RefSeq" id="WP_188689837.1">
    <property type="nucleotide sequence ID" value="NZ_BMLY01000001.1"/>
</dbReference>
<dbReference type="EMBL" id="BMLY01000001">
    <property type="protein sequence ID" value="GGP25238.1"/>
    <property type="molecule type" value="Genomic_DNA"/>
</dbReference>
<dbReference type="Proteomes" id="UP000621859">
    <property type="component" value="Unassembled WGS sequence"/>
</dbReference>
<dbReference type="NCBIfam" id="TIGR02447">
    <property type="entry name" value="yiiD_Cterm"/>
    <property type="match status" value="1"/>
</dbReference>
<dbReference type="InterPro" id="IPR029069">
    <property type="entry name" value="HotDog_dom_sf"/>
</dbReference>
<feature type="domain" description="Thioesterase putative" evidence="1">
    <location>
        <begin position="8"/>
        <end position="144"/>
    </location>
</feature>
<dbReference type="Gene3D" id="3.10.129.10">
    <property type="entry name" value="Hotdog Thioesterase"/>
    <property type="match status" value="1"/>
</dbReference>
<name>A0ABQ2PIQ3_9NEIS</name>